<dbReference type="EMBL" id="UINC01038085">
    <property type="protein sequence ID" value="SVB34556.1"/>
    <property type="molecule type" value="Genomic_DNA"/>
</dbReference>
<gene>
    <name evidence="1" type="ORF">METZ01_LOCUS187410</name>
</gene>
<name>A0A382D7S9_9ZZZZ</name>
<dbReference type="AlphaFoldDB" id="A0A382D7S9"/>
<organism evidence="1">
    <name type="scientific">marine metagenome</name>
    <dbReference type="NCBI Taxonomy" id="408172"/>
    <lineage>
        <taxon>unclassified sequences</taxon>
        <taxon>metagenomes</taxon>
        <taxon>ecological metagenomes</taxon>
    </lineage>
</organism>
<sequence length="30" mass="3524">MNEKPIDGWFQFDYVLDLSEGTEKQYTVIG</sequence>
<reference evidence="1" key="1">
    <citation type="submission" date="2018-05" db="EMBL/GenBank/DDBJ databases">
        <authorList>
            <person name="Lanie J.A."/>
            <person name="Ng W.-L."/>
            <person name="Kazmierczak K.M."/>
            <person name="Andrzejewski T.M."/>
            <person name="Davidsen T.M."/>
            <person name="Wayne K.J."/>
            <person name="Tettelin H."/>
            <person name="Glass J.I."/>
            <person name="Rusch D."/>
            <person name="Podicherti R."/>
            <person name="Tsui H.-C.T."/>
            <person name="Winkler M.E."/>
        </authorList>
    </citation>
    <scope>NUCLEOTIDE SEQUENCE</scope>
</reference>
<accession>A0A382D7S9</accession>
<proteinExistence type="predicted"/>
<protein>
    <submittedName>
        <fullName evidence="1">Uncharacterized protein</fullName>
    </submittedName>
</protein>
<evidence type="ECO:0000313" key="1">
    <source>
        <dbReference type="EMBL" id="SVB34556.1"/>
    </source>
</evidence>